<keyword evidence="3" id="KW-1185">Reference proteome</keyword>
<comment type="caution">
    <text evidence="2">The sequence shown here is derived from an EMBL/GenBank/DDBJ whole genome shotgun (WGS) entry which is preliminary data.</text>
</comment>
<feature type="signal peptide" evidence="1">
    <location>
        <begin position="1"/>
        <end position="21"/>
    </location>
</feature>
<dbReference type="EMBL" id="PYGD01000018">
    <property type="protein sequence ID" value="PSK86952.1"/>
    <property type="molecule type" value="Genomic_DNA"/>
</dbReference>
<dbReference type="RefSeq" id="WP_106525467.1">
    <property type="nucleotide sequence ID" value="NZ_PYGD01000018.1"/>
</dbReference>
<protein>
    <submittedName>
        <fullName evidence="2">Gliding motility-associated-like protein</fullName>
    </submittedName>
</protein>
<proteinExistence type="predicted"/>
<dbReference type="Pfam" id="PF13585">
    <property type="entry name" value="CHU_C"/>
    <property type="match status" value="1"/>
</dbReference>
<name>A0A2P8CPS6_9BACT</name>
<dbReference type="InterPro" id="IPR026341">
    <property type="entry name" value="T9SS_type_B"/>
</dbReference>
<keyword evidence="1" id="KW-0732">Signal</keyword>
<dbReference type="AlphaFoldDB" id="A0A2P8CPS6"/>
<accession>A0A2P8CPS6</accession>
<sequence length="349" mass="38059">MLLRIVFLLFCCCGYTFIAGAQSVSFKDGTALPPAYCRADTAYALAGQPAGGVFAGCGVFQQNGNWYFNPYTASATTNSFPLLCTLSYTVNGNTVEFPLWIWKPVSLLASGDTATCDGRFSLAMETAYAGDYSFAWTPAALLDQPGAAHTTGQTPQSRTFTCMVTDLSTGCQASDSIRVHKYPLPQLTLSRDTLILQHTRLQLQASGALTYQWAPATWLDQAAIANPVTSPADSITYTVTGTNEYGCTASATVHIDLARGFYFPNAFSPNGDGLNDEFRIVNFGYQALKEFRIFNRWGQQVFFTMNGSKGWDGTYNNNPADAGTYHYLVRIKLEDGTENTVKGDLTLLR</sequence>
<dbReference type="Proteomes" id="UP000240572">
    <property type="component" value="Unassembled WGS sequence"/>
</dbReference>
<evidence type="ECO:0000256" key="1">
    <source>
        <dbReference type="SAM" id="SignalP"/>
    </source>
</evidence>
<reference evidence="2 3" key="1">
    <citation type="submission" date="2018-03" db="EMBL/GenBank/DDBJ databases">
        <title>Genomic Encyclopedia of Type Strains, Phase III (KMG-III): the genomes of soil and plant-associated and newly described type strains.</title>
        <authorList>
            <person name="Whitman W."/>
        </authorList>
    </citation>
    <scope>NUCLEOTIDE SEQUENCE [LARGE SCALE GENOMIC DNA]</scope>
    <source>
        <strain evidence="2 3">CGMCC 1.12700</strain>
    </source>
</reference>
<gene>
    <name evidence="2" type="ORF">B0I18_11810</name>
</gene>
<evidence type="ECO:0000313" key="3">
    <source>
        <dbReference type="Proteomes" id="UP000240572"/>
    </source>
</evidence>
<dbReference type="NCBIfam" id="TIGR04131">
    <property type="entry name" value="Bac_Flav_CTERM"/>
    <property type="match status" value="1"/>
</dbReference>
<feature type="chain" id="PRO_5015123051" evidence="1">
    <location>
        <begin position="22"/>
        <end position="349"/>
    </location>
</feature>
<organism evidence="2 3">
    <name type="scientific">Taibaiella chishuiensis</name>
    <dbReference type="NCBI Taxonomy" id="1434707"/>
    <lineage>
        <taxon>Bacteria</taxon>
        <taxon>Pseudomonadati</taxon>
        <taxon>Bacteroidota</taxon>
        <taxon>Chitinophagia</taxon>
        <taxon>Chitinophagales</taxon>
        <taxon>Chitinophagaceae</taxon>
        <taxon>Taibaiella</taxon>
    </lineage>
</organism>
<evidence type="ECO:0000313" key="2">
    <source>
        <dbReference type="EMBL" id="PSK86952.1"/>
    </source>
</evidence>
<dbReference type="OrthoDB" id="1490014at2"/>